<feature type="transmembrane region" description="Helical" evidence="1">
    <location>
        <begin position="364"/>
        <end position="383"/>
    </location>
</feature>
<evidence type="ECO:0000313" key="2">
    <source>
        <dbReference type="EMBL" id="KAB7732646.1"/>
    </source>
</evidence>
<feature type="transmembrane region" description="Helical" evidence="1">
    <location>
        <begin position="140"/>
        <end position="162"/>
    </location>
</feature>
<gene>
    <name evidence="2" type="ORF">F5984_01440</name>
</gene>
<keyword evidence="3" id="KW-1185">Reference proteome</keyword>
<feature type="transmembrane region" description="Helical" evidence="1">
    <location>
        <begin position="31"/>
        <end position="52"/>
    </location>
</feature>
<feature type="transmembrane region" description="Helical" evidence="1">
    <location>
        <begin position="85"/>
        <end position="109"/>
    </location>
</feature>
<protein>
    <recommendedName>
        <fullName evidence="4">Oligosaccharide repeat unit polymerase</fullName>
    </recommendedName>
</protein>
<proteinExistence type="predicted"/>
<dbReference type="EMBL" id="WELI01000001">
    <property type="protein sequence ID" value="KAB7732646.1"/>
    <property type="molecule type" value="Genomic_DNA"/>
</dbReference>
<dbReference type="RefSeq" id="WP_152122128.1">
    <property type="nucleotide sequence ID" value="NZ_WELI01000001.1"/>
</dbReference>
<dbReference type="Proteomes" id="UP000488299">
    <property type="component" value="Unassembled WGS sequence"/>
</dbReference>
<evidence type="ECO:0000256" key="1">
    <source>
        <dbReference type="SAM" id="Phobius"/>
    </source>
</evidence>
<comment type="caution">
    <text evidence="2">The sequence shown here is derived from an EMBL/GenBank/DDBJ whole genome shotgun (WGS) entry which is preliminary data.</text>
</comment>
<evidence type="ECO:0008006" key="4">
    <source>
        <dbReference type="Google" id="ProtNLM"/>
    </source>
</evidence>
<evidence type="ECO:0000313" key="3">
    <source>
        <dbReference type="Proteomes" id="UP000488299"/>
    </source>
</evidence>
<feature type="transmembrane region" description="Helical" evidence="1">
    <location>
        <begin position="174"/>
        <end position="193"/>
    </location>
</feature>
<dbReference type="AlphaFoldDB" id="A0A7J5U4F4"/>
<accession>A0A7J5U4F4</accession>
<feature type="transmembrane region" description="Helical" evidence="1">
    <location>
        <begin position="395"/>
        <end position="412"/>
    </location>
</feature>
<organism evidence="2 3">
    <name type="scientific">Rudanella paleaurantiibacter</name>
    <dbReference type="NCBI Taxonomy" id="2614655"/>
    <lineage>
        <taxon>Bacteria</taxon>
        <taxon>Pseudomonadati</taxon>
        <taxon>Bacteroidota</taxon>
        <taxon>Cytophagia</taxon>
        <taxon>Cytophagales</taxon>
        <taxon>Cytophagaceae</taxon>
        <taxon>Rudanella</taxon>
    </lineage>
</organism>
<feature type="transmembrane region" description="Helical" evidence="1">
    <location>
        <begin position="7"/>
        <end position="25"/>
    </location>
</feature>
<sequence>MKNLPYILLMYAGVLAFPYALELYFGFGESYLYPSVESHLPLLLPIIAIFTLRNFFTRFFLSVWVAWLLVGETFILSYYEHNPYYIAQAEGCLIYALFLAALSAGMLLYEQSNPQRIHGAIHKAMHTSVSYDLGYLEYGFVAYPFIWIAIIYSNIGFIPLLAGKDITDSMYEIQYGYIYGYGLYNCVSALVVYRKLRMSRALMAKVLWGLILLVVVLIMSFDSKRLFLLLTILAIMVYEQMTTRSFRINKGMIVAGLFALVMYSGLQSVRLGNSDVGKYSSQGLPVGVEFREYIRTVNSFGPGDIANYDLLTSTLGQMLNSSLIRLAGFDKTELISQDSATAWMKLFDDNNALGIRTGLISEVYFAYDFAGLLLMVLIGYGISALGNALLRAGRFSHLVMLATVYGLTLLTVFGQLSVWGGCLTVLAYLYALLSVFNLILGRKSPQPAVPYLVRHDLRRYSRS</sequence>
<feature type="transmembrane region" description="Helical" evidence="1">
    <location>
        <begin position="202"/>
        <end position="219"/>
    </location>
</feature>
<feature type="transmembrane region" description="Helical" evidence="1">
    <location>
        <begin position="418"/>
        <end position="440"/>
    </location>
</feature>
<keyword evidence="1" id="KW-0812">Transmembrane</keyword>
<name>A0A7J5U4F4_9BACT</name>
<keyword evidence="1" id="KW-1133">Transmembrane helix</keyword>
<keyword evidence="1" id="KW-0472">Membrane</keyword>
<reference evidence="2 3" key="1">
    <citation type="submission" date="2019-10" db="EMBL/GenBank/DDBJ databases">
        <title>Rudanella paleaurantiibacter sp. nov., isolated from sludge.</title>
        <authorList>
            <person name="Xu S.Q."/>
        </authorList>
    </citation>
    <scope>NUCLEOTIDE SEQUENCE [LARGE SCALE GENOMIC DNA]</scope>
    <source>
        <strain evidence="2 3">HX-22-17</strain>
    </source>
</reference>
<feature type="transmembrane region" description="Helical" evidence="1">
    <location>
        <begin position="59"/>
        <end position="79"/>
    </location>
</feature>